<dbReference type="InParanoid" id="A0A2Y9DAS4"/>
<organism evidence="4 5">
    <name type="scientific">Trichechus manatus latirostris</name>
    <name type="common">Florida manatee</name>
    <dbReference type="NCBI Taxonomy" id="127582"/>
    <lineage>
        <taxon>Eukaryota</taxon>
        <taxon>Metazoa</taxon>
        <taxon>Chordata</taxon>
        <taxon>Craniata</taxon>
        <taxon>Vertebrata</taxon>
        <taxon>Euteleostomi</taxon>
        <taxon>Mammalia</taxon>
        <taxon>Eutheria</taxon>
        <taxon>Afrotheria</taxon>
        <taxon>Sirenia</taxon>
        <taxon>Trichechidae</taxon>
        <taxon>Trichechus</taxon>
    </lineage>
</organism>
<feature type="region of interest" description="Disordered" evidence="2">
    <location>
        <begin position="122"/>
        <end position="212"/>
    </location>
</feature>
<gene>
    <name evidence="5" type="primary">RBBP8NL</name>
</gene>
<dbReference type="InterPro" id="IPR033316">
    <property type="entry name" value="RBBP8-like"/>
</dbReference>
<evidence type="ECO:0000313" key="5">
    <source>
        <dbReference type="RefSeq" id="XP_004370573.1"/>
    </source>
</evidence>
<evidence type="ECO:0000313" key="4">
    <source>
        <dbReference type="Proteomes" id="UP000248480"/>
    </source>
</evidence>
<evidence type="ECO:0000259" key="3">
    <source>
        <dbReference type="Pfam" id="PF10482"/>
    </source>
</evidence>
<feature type="compositionally biased region" description="Low complexity" evidence="2">
    <location>
        <begin position="458"/>
        <end position="474"/>
    </location>
</feature>
<feature type="coiled-coil region" evidence="1">
    <location>
        <begin position="5"/>
        <end position="67"/>
    </location>
</feature>
<dbReference type="STRING" id="127582.A0A2Y9DAS4"/>
<name>A0A2Y9DAS4_TRIMA</name>
<dbReference type="OrthoDB" id="8809203at2759"/>
<feature type="region of interest" description="Disordered" evidence="2">
    <location>
        <begin position="301"/>
        <end position="321"/>
    </location>
</feature>
<evidence type="ECO:0000256" key="2">
    <source>
        <dbReference type="SAM" id="MobiDB-lite"/>
    </source>
</evidence>
<dbReference type="PANTHER" id="PTHR15107">
    <property type="entry name" value="RETINOBLASTOMA BINDING PROTEIN 8"/>
    <property type="match status" value="1"/>
</dbReference>
<feature type="compositionally biased region" description="Basic and acidic residues" evidence="2">
    <location>
        <begin position="122"/>
        <end position="140"/>
    </location>
</feature>
<proteinExistence type="predicted"/>
<protein>
    <submittedName>
        <fullName evidence="5">RBBP8 N-terminal-like protein</fullName>
    </submittedName>
</protein>
<dbReference type="GeneID" id="101357431"/>
<dbReference type="AlphaFoldDB" id="A0A2Y9DAS4"/>
<feature type="compositionally biased region" description="Basic and acidic residues" evidence="2">
    <location>
        <begin position="629"/>
        <end position="640"/>
    </location>
</feature>
<feature type="region of interest" description="Disordered" evidence="2">
    <location>
        <begin position="226"/>
        <end position="261"/>
    </location>
</feature>
<accession>A0A2Y9DAS4</accession>
<dbReference type="RefSeq" id="XP_004370573.1">
    <property type="nucleotide sequence ID" value="XM_004370516.1"/>
</dbReference>
<sequence length="886" mass="94221">MESFMESLNRLKDIHEKEVLGLQNKLLELNSERCRDAQRMEELFAKNQQLREQQKALKENVRVLENRLRAGLCDRCMVTQELARKKQQEFESSHLQSLQHVFLLTTEVTRLKEENKSLKEEVKQLQGLEDRPKPLSREGAMDPPLPLLLLSPGGQKASTEKSPQGHKEHEAERPGTDPRGEEQPLGYRTSPVTRISPGANLPEPQAPDLSPQRISNQLHGTIAVVRPGSRVCPADHGSINGTPPRATRSSPPSPDYEPSLPLDSLLRASRPPAMAFEALKRSLQADRLGLLSHHLALHLHSPRSSPLTPTTAPGGPRPRSLKAVETEGWEEPTGLLGLPGTLVDVRDPRLEGTLHLLLAQQQLRVRVGSARPKGMPVPGGMPPSPPTGSDSEGPEDVKVAGAALTTAARHGEWRPRPTDPGSPRGEAAMAAQEYAPDKPLDLSDRGRSRTTPKPACRPGSLSPPTTRTPSPESPQGAEPPAQSGPPTPSPQAISSGAKGSRTPESEESQAPAVEGRMNSEGGLGSLPARRGLMLMATQVGMSPAQGHGGLAGRDPEMELGARVGAPPSTHCEGKNIFRIRAEGSSHCSQSHHAPRPPPGLTGTLYPAESSKAEAQRPESDGLDEPDTSDSEKAPSSEAEAKPSTQGDGPRCFCDKELGQGLQRKRKRPSDPRGKVSGQASPFTCGIRFPHLSKGPILELLGGFSIITRRAPRTAIIPIFSITITVMPTAVLDVATVLSTRSGVSRQASPTATPALKAAQQHSRGTALVVSEKGPDTCRAPTVQAACPRLSTRQCPCASPVEGEGAVVPAFGLHDPPARKPQAGVCGGALVTQMSLLKARGVGGASKKSSRGKRKPQEPLAVAGGPGSLQDAEDSSPSPSSRGWEET</sequence>
<feature type="compositionally biased region" description="Basic and acidic residues" evidence="2">
    <location>
        <begin position="571"/>
        <end position="583"/>
    </location>
</feature>
<feature type="region of interest" description="Disordered" evidence="2">
    <location>
        <begin position="543"/>
        <end position="681"/>
    </location>
</feature>
<dbReference type="Proteomes" id="UP000248480">
    <property type="component" value="Unplaced"/>
</dbReference>
<reference evidence="5" key="1">
    <citation type="submission" date="2025-08" db="UniProtKB">
        <authorList>
            <consortium name="RefSeq"/>
        </authorList>
    </citation>
    <scope>IDENTIFICATION</scope>
</reference>
<dbReference type="CTD" id="140893"/>
<feature type="compositionally biased region" description="Basic and acidic residues" evidence="2">
    <location>
        <begin position="163"/>
        <end position="182"/>
    </location>
</feature>
<keyword evidence="1" id="KW-0175">Coiled coil</keyword>
<feature type="region of interest" description="Disordered" evidence="2">
    <location>
        <begin position="840"/>
        <end position="886"/>
    </location>
</feature>
<feature type="compositionally biased region" description="Low complexity" evidence="2">
    <location>
        <begin position="302"/>
        <end position="318"/>
    </location>
</feature>
<feature type="domain" description="DNA endonuclease Ctp1 N-terminal" evidence="3">
    <location>
        <begin position="4"/>
        <end position="123"/>
    </location>
</feature>
<dbReference type="InterPro" id="IPR019518">
    <property type="entry name" value="CtIP_N"/>
</dbReference>
<evidence type="ECO:0000256" key="1">
    <source>
        <dbReference type="SAM" id="Coils"/>
    </source>
</evidence>
<feature type="region of interest" description="Disordered" evidence="2">
    <location>
        <begin position="370"/>
        <end position="529"/>
    </location>
</feature>
<keyword evidence="4" id="KW-1185">Reference proteome</keyword>
<dbReference type="PANTHER" id="PTHR15107:SF3">
    <property type="entry name" value="RBBP8 N-TERMINAL-LIKE PROTEIN"/>
    <property type="match status" value="1"/>
</dbReference>
<feature type="compositionally biased region" description="Basic and acidic residues" evidence="2">
    <location>
        <begin position="435"/>
        <end position="447"/>
    </location>
</feature>
<dbReference type="Pfam" id="PF10482">
    <property type="entry name" value="CtIP_N"/>
    <property type="match status" value="1"/>
</dbReference>
<dbReference type="FunCoup" id="A0A2Y9DAS4">
    <property type="interactions" value="187"/>
</dbReference>
<dbReference type="KEGG" id="tmu:101357431"/>
<feature type="compositionally biased region" description="Basic and acidic residues" evidence="2">
    <location>
        <begin position="610"/>
        <end position="619"/>
    </location>
</feature>